<dbReference type="EMBL" id="AUWU02000001">
    <property type="protein sequence ID" value="KAH0577256.1"/>
    <property type="molecule type" value="Genomic_DNA"/>
</dbReference>
<gene>
    <name evidence="2" type="ORF">SS50377_14165</name>
    <name evidence="3" type="ORF">SS50377_20607</name>
</gene>
<reference evidence="2 3" key="1">
    <citation type="journal article" date="2014" name="PLoS Genet.">
        <title>The Genome of Spironucleus salmonicida Highlights a Fish Pathogen Adapted to Fluctuating Environments.</title>
        <authorList>
            <person name="Xu F."/>
            <person name="Jerlstrom-Hultqvist J."/>
            <person name="Einarsson E."/>
            <person name="Astvaldsson A."/>
            <person name="Svard S.G."/>
            <person name="Andersson J.O."/>
        </authorList>
    </citation>
    <scope>NUCLEOTIDE SEQUENCE</scope>
    <source>
        <strain evidence="3">ATCC 50377</strain>
    </source>
</reference>
<dbReference type="Gene3D" id="3.40.50.2020">
    <property type="match status" value="1"/>
</dbReference>
<evidence type="ECO:0000313" key="3">
    <source>
        <dbReference type="EMBL" id="KAH0577256.1"/>
    </source>
</evidence>
<dbReference type="GO" id="GO:0006178">
    <property type="term" value="P:guanine salvage"/>
    <property type="evidence" value="ECO:0007669"/>
    <property type="project" value="TreeGrafter"/>
</dbReference>
<evidence type="ECO:0000313" key="2">
    <source>
        <dbReference type="EMBL" id="EST45877.1"/>
    </source>
</evidence>
<protein>
    <submittedName>
        <fullName evidence="2">Guanine phosphoribosyltransferase</fullName>
    </submittedName>
</protein>
<dbReference type="Proteomes" id="UP000018208">
    <property type="component" value="Unassembled WGS sequence"/>
</dbReference>
<dbReference type="GO" id="GO:0004422">
    <property type="term" value="F:hypoxanthine phosphoribosyltransferase activity"/>
    <property type="evidence" value="ECO:0007669"/>
    <property type="project" value="TreeGrafter"/>
</dbReference>
<sequence>MSHRNCFVSNQPISELELYYQQTYRAETNLHMLITESEIGVLNRKLADQLNAFYEPITSREHPLHIVGLLSGCIQFISDISKHLTFDYSLHFLKVTSYHGEDQKGIEFTPDYLERFLGKKHVLFMDELLDTGNSLKAVQKYVPESKICVLFAKKSGIADFTGIEGIPTLWLIGYGLDDNGLRRGWPIVTYKSETELETAVQFRMEILRQMCQ</sequence>
<dbReference type="SUPFAM" id="SSF53271">
    <property type="entry name" value="PRTase-like"/>
    <property type="match status" value="1"/>
</dbReference>
<dbReference type="InterPro" id="IPR029057">
    <property type="entry name" value="PRTase-like"/>
</dbReference>
<dbReference type="GO" id="GO:0000287">
    <property type="term" value="F:magnesium ion binding"/>
    <property type="evidence" value="ECO:0007669"/>
    <property type="project" value="TreeGrafter"/>
</dbReference>
<dbReference type="GO" id="GO:0005829">
    <property type="term" value="C:cytosol"/>
    <property type="evidence" value="ECO:0007669"/>
    <property type="project" value="TreeGrafter"/>
</dbReference>
<dbReference type="Pfam" id="PF00156">
    <property type="entry name" value="Pribosyltran"/>
    <property type="match status" value="1"/>
</dbReference>
<dbReference type="VEuPathDB" id="GiardiaDB:SS50377_20607"/>
<reference evidence="3" key="2">
    <citation type="submission" date="2020-12" db="EMBL/GenBank/DDBJ databases">
        <title>New Spironucleus salmonicida genome in near-complete chromosomes.</title>
        <authorList>
            <person name="Xu F."/>
            <person name="Kurt Z."/>
            <person name="Jimenez-Gonzalez A."/>
            <person name="Astvaldsson A."/>
            <person name="Andersson J.O."/>
            <person name="Svard S.G."/>
        </authorList>
    </citation>
    <scope>NUCLEOTIDE SEQUENCE</scope>
    <source>
        <strain evidence="3">ATCC 50377</strain>
    </source>
</reference>
<organism evidence="2">
    <name type="scientific">Spironucleus salmonicida</name>
    <dbReference type="NCBI Taxonomy" id="348837"/>
    <lineage>
        <taxon>Eukaryota</taxon>
        <taxon>Metamonada</taxon>
        <taxon>Diplomonadida</taxon>
        <taxon>Hexamitidae</taxon>
        <taxon>Hexamitinae</taxon>
        <taxon>Spironucleus</taxon>
    </lineage>
</organism>
<evidence type="ECO:0000259" key="1">
    <source>
        <dbReference type="Pfam" id="PF00156"/>
    </source>
</evidence>
<name>V6LMF5_9EUKA</name>
<evidence type="ECO:0000313" key="4">
    <source>
        <dbReference type="Proteomes" id="UP000018208"/>
    </source>
</evidence>
<dbReference type="GO" id="GO:0032263">
    <property type="term" value="P:GMP salvage"/>
    <property type="evidence" value="ECO:0007669"/>
    <property type="project" value="TreeGrafter"/>
</dbReference>
<keyword evidence="2" id="KW-0808">Transferase</keyword>
<dbReference type="GO" id="GO:0032264">
    <property type="term" value="P:IMP salvage"/>
    <property type="evidence" value="ECO:0007669"/>
    <property type="project" value="TreeGrafter"/>
</dbReference>
<feature type="domain" description="Phosphoribosyltransferase" evidence="1">
    <location>
        <begin position="59"/>
        <end position="156"/>
    </location>
</feature>
<proteinExistence type="predicted"/>
<dbReference type="OrthoDB" id="9449045at2759"/>
<keyword evidence="4" id="KW-1185">Reference proteome</keyword>
<dbReference type="AlphaFoldDB" id="V6LMF5"/>
<dbReference type="PANTHER" id="PTHR43340">
    <property type="entry name" value="HYPOXANTHINE-GUANINE PHOSPHORIBOSYLTRANSFERASE"/>
    <property type="match status" value="1"/>
</dbReference>
<dbReference type="PANTHER" id="PTHR43340:SF1">
    <property type="entry name" value="HYPOXANTHINE PHOSPHORIBOSYLTRANSFERASE"/>
    <property type="match status" value="1"/>
</dbReference>
<dbReference type="InterPro" id="IPR000836">
    <property type="entry name" value="PRTase_dom"/>
</dbReference>
<dbReference type="CDD" id="cd06223">
    <property type="entry name" value="PRTases_typeI"/>
    <property type="match status" value="1"/>
</dbReference>
<dbReference type="InterPro" id="IPR050408">
    <property type="entry name" value="HGPRT"/>
</dbReference>
<dbReference type="GO" id="GO:0046100">
    <property type="term" value="P:hypoxanthine metabolic process"/>
    <property type="evidence" value="ECO:0007669"/>
    <property type="project" value="TreeGrafter"/>
</dbReference>
<keyword evidence="2" id="KW-0328">Glycosyltransferase</keyword>
<accession>V6LMF5</accession>
<dbReference type="EMBL" id="KI546087">
    <property type="protein sequence ID" value="EST45877.1"/>
    <property type="molecule type" value="Genomic_DNA"/>
</dbReference>